<dbReference type="AlphaFoldDB" id="A0A0G0BE98"/>
<comment type="caution">
    <text evidence="1">The sequence shown here is derived from an EMBL/GenBank/DDBJ whole genome shotgun (WGS) entry which is preliminary data.</text>
</comment>
<protein>
    <recommendedName>
        <fullName evidence="3">Methyltransferase domain-containing protein</fullName>
    </recommendedName>
</protein>
<dbReference type="Gene3D" id="3.40.50.150">
    <property type="entry name" value="Vaccinia Virus protein VP39"/>
    <property type="match status" value="1"/>
</dbReference>
<dbReference type="Proteomes" id="UP000034349">
    <property type="component" value="Unassembled WGS sequence"/>
</dbReference>
<feature type="non-terminal residue" evidence="1">
    <location>
        <position position="1"/>
    </location>
</feature>
<reference evidence="1 2" key="1">
    <citation type="journal article" date="2015" name="Nature">
        <title>rRNA introns, odd ribosomes, and small enigmatic genomes across a large radiation of phyla.</title>
        <authorList>
            <person name="Brown C.T."/>
            <person name="Hug L.A."/>
            <person name="Thomas B.C."/>
            <person name="Sharon I."/>
            <person name="Castelle C.J."/>
            <person name="Singh A."/>
            <person name="Wilkins M.J."/>
            <person name="Williams K.H."/>
            <person name="Banfield J.F."/>
        </authorList>
    </citation>
    <scope>NUCLEOTIDE SEQUENCE [LARGE SCALE GENOMIC DNA]</scope>
</reference>
<proteinExistence type="predicted"/>
<dbReference type="InterPro" id="IPR029063">
    <property type="entry name" value="SAM-dependent_MTases_sf"/>
</dbReference>
<dbReference type="EMBL" id="LBOK01000006">
    <property type="protein sequence ID" value="KKP37165.1"/>
    <property type="molecule type" value="Genomic_DNA"/>
</dbReference>
<gene>
    <name evidence="1" type="ORF">UR23_C0006G0012</name>
</gene>
<name>A0A0G0BE98_9BACT</name>
<evidence type="ECO:0000313" key="2">
    <source>
        <dbReference type="Proteomes" id="UP000034349"/>
    </source>
</evidence>
<evidence type="ECO:0000313" key="1">
    <source>
        <dbReference type="EMBL" id="KKP37165.1"/>
    </source>
</evidence>
<sequence>CGVGNEVTAEEYIKFVLKRNSNPTIWIIDLGNEQIDAVRTMVNEKFSNLKINLKQIDALKLNTLLKPHSIDWIETDGLFEFFDNLTIIELLNIWKNLLSKDGFITTTVTSSRWFLQDYFDHIKIWVGKVWLGVVVYPHTRTEMHKNFKSAGLKFIERPTPIPYFKRYSLIV</sequence>
<evidence type="ECO:0008006" key="3">
    <source>
        <dbReference type="Google" id="ProtNLM"/>
    </source>
</evidence>
<organism evidence="1 2">
    <name type="scientific">Candidatus Roizmanbacteria bacterium GW2011_GWA2_32_13</name>
    <dbReference type="NCBI Taxonomy" id="1618475"/>
    <lineage>
        <taxon>Bacteria</taxon>
        <taxon>Candidatus Roizmaniibacteriota</taxon>
    </lineage>
</organism>
<accession>A0A0G0BE98</accession>
<dbReference type="SUPFAM" id="SSF53335">
    <property type="entry name" value="S-adenosyl-L-methionine-dependent methyltransferases"/>
    <property type="match status" value="1"/>
</dbReference>